<evidence type="ECO:0000313" key="9">
    <source>
        <dbReference type="Ensembl" id="ENSNMLP00000019348.1"/>
    </source>
</evidence>
<keyword evidence="6" id="KW-0862">Zinc</keyword>
<evidence type="ECO:0000256" key="3">
    <source>
        <dbReference type="ARBA" id="ARBA00004630"/>
    </source>
</evidence>
<sequence>MDKGYVMNDSAPPYPGPPMHYHPGGQQPAMYPPPPGAYHQGGPAYGPIPTTSVVVQAQAPVFTTTVVASVLQDVPGQAMCPHCQQTVITHTEHTAGLMAWLICGGLCLMGCGLCSCIPFCLESCQDVEHRCPNCQRVIYIYKRMK</sequence>
<dbReference type="GO" id="GO:0098574">
    <property type="term" value="C:cytoplasmic side of lysosomal membrane"/>
    <property type="evidence" value="ECO:0007669"/>
    <property type="project" value="TreeGrafter"/>
</dbReference>
<dbReference type="AlphaFoldDB" id="A0A8C6WN82"/>
<evidence type="ECO:0000256" key="1">
    <source>
        <dbReference type="ARBA" id="ARBA00004125"/>
    </source>
</evidence>
<protein>
    <recommendedName>
        <fullName evidence="8">LITAF domain-containing protein</fullName>
    </recommendedName>
</protein>
<evidence type="ECO:0000256" key="4">
    <source>
        <dbReference type="ARBA" id="ARBA00005975"/>
    </source>
</evidence>
<keyword evidence="10" id="KW-1185">Reference proteome</keyword>
<evidence type="ECO:0000256" key="5">
    <source>
        <dbReference type="ARBA" id="ARBA00022723"/>
    </source>
</evidence>
<evidence type="ECO:0000256" key="2">
    <source>
        <dbReference type="ARBA" id="ARBA00004414"/>
    </source>
</evidence>
<dbReference type="Proteomes" id="UP000694523">
    <property type="component" value="Unplaced"/>
</dbReference>
<comment type="similarity">
    <text evidence="4">Belongs to the CDIP1/LITAF family.</text>
</comment>
<evidence type="ECO:0000256" key="7">
    <source>
        <dbReference type="ARBA" id="ARBA00023136"/>
    </source>
</evidence>
<organism evidence="9 10">
    <name type="scientific">Neogobius melanostomus</name>
    <name type="common">round goby</name>
    <dbReference type="NCBI Taxonomy" id="47308"/>
    <lineage>
        <taxon>Eukaryota</taxon>
        <taxon>Metazoa</taxon>
        <taxon>Chordata</taxon>
        <taxon>Craniata</taxon>
        <taxon>Vertebrata</taxon>
        <taxon>Euteleostomi</taxon>
        <taxon>Actinopterygii</taxon>
        <taxon>Neopterygii</taxon>
        <taxon>Teleostei</taxon>
        <taxon>Neoteleostei</taxon>
        <taxon>Acanthomorphata</taxon>
        <taxon>Gobiaria</taxon>
        <taxon>Gobiiformes</taxon>
        <taxon>Gobioidei</taxon>
        <taxon>Gobiidae</taxon>
        <taxon>Benthophilinae</taxon>
        <taxon>Neogobiini</taxon>
        <taxon>Neogobius</taxon>
    </lineage>
</organism>
<accession>A0A8C6WN82</accession>
<comment type="subcellular location">
    <subcellularLocation>
        <location evidence="1">Endosome membrane</location>
        <topology evidence="1">Peripheral membrane protein</topology>
        <orientation evidence="1">Cytoplasmic side</orientation>
    </subcellularLocation>
    <subcellularLocation>
        <location evidence="2">Late endosome membrane</location>
    </subcellularLocation>
    <subcellularLocation>
        <location evidence="3">Lysosome membrane</location>
        <topology evidence="3">Peripheral membrane protein</topology>
        <orientation evidence="3">Cytoplasmic side</orientation>
    </subcellularLocation>
</comment>
<dbReference type="InterPro" id="IPR037519">
    <property type="entry name" value="LITAF_fam"/>
</dbReference>
<feature type="domain" description="LITAF" evidence="8">
    <location>
        <begin position="57"/>
        <end position="143"/>
    </location>
</feature>
<dbReference type="Ensembl" id="ENSNMLT00000021739.1">
    <property type="protein sequence ID" value="ENSNMLP00000019348.1"/>
    <property type="gene ID" value="ENSNMLG00000012693.1"/>
</dbReference>
<dbReference type="InterPro" id="IPR006629">
    <property type="entry name" value="LITAF"/>
</dbReference>
<dbReference type="PANTHER" id="PTHR23292">
    <property type="entry name" value="LIPOPOLYSACCHARIDE-INDUCED TUMOR NECROSIS FACTOR-ALPHA FACTOR"/>
    <property type="match status" value="1"/>
</dbReference>
<proteinExistence type="inferred from homology"/>
<reference evidence="9" key="2">
    <citation type="submission" date="2025-09" db="UniProtKB">
        <authorList>
            <consortium name="Ensembl"/>
        </authorList>
    </citation>
    <scope>IDENTIFICATION</scope>
</reference>
<reference evidence="9" key="1">
    <citation type="submission" date="2025-08" db="UniProtKB">
        <authorList>
            <consortium name="Ensembl"/>
        </authorList>
    </citation>
    <scope>IDENTIFICATION</scope>
</reference>
<dbReference type="SMART" id="SM00714">
    <property type="entry name" value="LITAF"/>
    <property type="match status" value="1"/>
</dbReference>
<evidence type="ECO:0000313" key="10">
    <source>
        <dbReference type="Proteomes" id="UP000694523"/>
    </source>
</evidence>
<dbReference type="PROSITE" id="PS51837">
    <property type="entry name" value="LITAF"/>
    <property type="match status" value="1"/>
</dbReference>
<dbReference type="Pfam" id="PF10601">
    <property type="entry name" value="zf-LITAF-like"/>
    <property type="match status" value="1"/>
</dbReference>
<keyword evidence="7" id="KW-0472">Membrane</keyword>
<dbReference type="PANTHER" id="PTHR23292:SF48">
    <property type="entry name" value="LIPOPOLYSACCHARIDE-INDUCED TUMOR NECROSIS FACTOR-ALPHA FACTOR HOMOLOG-RELATED"/>
    <property type="match status" value="1"/>
</dbReference>
<dbReference type="GO" id="GO:0098560">
    <property type="term" value="C:cytoplasmic side of late endosome membrane"/>
    <property type="evidence" value="ECO:0007669"/>
    <property type="project" value="TreeGrafter"/>
</dbReference>
<dbReference type="GO" id="GO:0008270">
    <property type="term" value="F:zinc ion binding"/>
    <property type="evidence" value="ECO:0007669"/>
    <property type="project" value="TreeGrafter"/>
</dbReference>
<name>A0A8C6WN82_9GOBI</name>
<dbReference type="GO" id="GO:0005634">
    <property type="term" value="C:nucleus"/>
    <property type="evidence" value="ECO:0007669"/>
    <property type="project" value="TreeGrafter"/>
</dbReference>
<keyword evidence="5" id="KW-0479">Metal-binding</keyword>
<evidence type="ECO:0000256" key="6">
    <source>
        <dbReference type="ARBA" id="ARBA00022833"/>
    </source>
</evidence>
<evidence type="ECO:0000259" key="8">
    <source>
        <dbReference type="PROSITE" id="PS51837"/>
    </source>
</evidence>